<dbReference type="GO" id="GO:0006508">
    <property type="term" value="P:proteolysis"/>
    <property type="evidence" value="ECO:0007669"/>
    <property type="project" value="UniProtKB-KW"/>
</dbReference>
<proteinExistence type="predicted"/>
<dbReference type="GO" id="GO:0019867">
    <property type="term" value="C:outer membrane"/>
    <property type="evidence" value="ECO:0007669"/>
    <property type="project" value="InterPro"/>
</dbReference>
<name>A0A2X4V2B6_9GAMM</name>
<dbReference type="SMART" id="SM00869">
    <property type="entry name" value="Autotransporter"/>
    <property type="match status" value="1"/>
</dbReference>
<feature type="domain" description="Autotransporter" evidence="1">
    <location>
        <begin position="474"/>
        <end position="752"/>
    </location>
</feature>
<dbReference type="AlphaFoldDB" id="A0A2X4V2B6"/>
<dbReference type="Pfam" id="PF03797">
    <property type="entry name" value="Autotransporter"/>
    <property type="match status" value="1"/>
</dbReference>
<dbReference type="InterPro" id="IPR006315">
    <property type="entry name" value="OM_autotransptr_brl_dom"/>
</dbReference>
<protein>
    <submittedName>
        <fullName evidence="2">Extracellular serine protease</fullName>
        <ecNumber evidence="2">3.4.21.-</ecNumber>
    </submittedName>
</protein>
<dbReference type="OrthoDB" id="9780507at2"/>
<dbReference type="NCBIfam" id="TIGR04393">
    <property type="entry name" value="rpt_T5SS_PEPC"/>
    <property type="match status" value="1"/>
</dbReference>
<evidence type="ECO:0000313" key="3">
    <source>
        <dbReference type="Proteomes" id="UP000249005"/>
    </source>
</evidence>
<evidence type="ECO:0000259" key="1">
    <source>
        <dbReference type="PROSITE" id="PS51208"/>
    </source>
</evidence>
<accession>A0A2X4V2B6</accession>
<dbReference type="Proteomes" id="UP000249005">
    <property type="component" value="Chromosome 1"/>
</dbReference>
<keyword evidence="2" id="KW-0378">Hydrolase</keyword>
<keyword evidence="3" id="KW-1185">Reference proteome</keyword>
<dbReference type="SUPFAM" id="SSF103515">
    <property type="entry name" value="Autotransporter"/>
    <property type="match status" value="1"/>
</dbReference>
<keyword evidence="2" id="KW-0645">Protease</keyword>
<gene>
    <name evidence="2" type="ORF">NCTC12151_02499</name>
</gene>
<dbReference type="SUPFAM" id="SSF51126">
    <property type="entry name" value="Pectin lyase-like"/>
    <property type="match status" value="1"/>
</dbReference>
<dbReference type="InterPro" id="IPR030895">
    <property type="entry name" value="T5SS_PEPC_rpt"/>
</dbReference>
<evidence type="ECO:0000313" key="2">
    <source>
        <dbReference type="EMBL" id="SQI42238.1"/>
    </source>
</evidence>
<dbReference type="RefSeq" id="WP_111740933.1">
    <property type="nucleotide sequence ID" value="NZ_LR698987.1"/>
</dbReference>
<dbReference type="NCBIfam" id="TIGR01414">
    <property type="entry name" value="autotrans_barl"/>
    <property type="match status" value="1"/>
</dbReference>
<dbReference type="KEGG" id="lri:NCTC12151_02499"/>
<dbReference type="Gene3D" id="2.40.128.130">
    <property type="entry name" value="Autotransporter beta-domain"/>
    <property type="match status" value="1"/>
</dbReference>
<dbReference type="EC" id="3.4.21.-" evidence="2"/>
<dbReference type="InterPro" id="IPR036709">
    <property type="entry name" value="Autotransporte_beta_dom_sf"/>
</dbReference>
<reference evidence="2 3" key="1">
    <citation type="submission" date="2018-06" db="EMBL/GenBank/DDBJ databases">
        <authorList>
            <consortium name="Pathogen Informatics"/>
            <person name="Doyle S."/>
        </authorList>
    </citation>
    <scope>NUCLEOTIDE SEQUENCE [LARGE SCALE GENOMIC DNA]</scope>
    <source>
        <strain evidence="2 3">NCTC12151</strain>
    </source>
</reference>
<sequence>MTRDGAINPSRVYFGQGLSVGQGVGSIGSVLVSDGGRLATMGASGDLNATGAYVGVNGGSGSVTVSGEGSEWIVSGSSSTSGDYYNRVGNLSIGESGTGSLTLANGGRVSIGWINYGYQYDPDTNASYHDPVFDSTQLGDLLLGNQADGVGTLNIGGAENAAPQAAGVVEANSIIMGAGDGNLVFNHTDSSGQYRFDLDVISSAPGQGTIKQVSGVTVFDTDRSAFTGKTLISGGTLEVNNVLGGTVTVSGSGTLAGVGTVGATTVNRGGAISPGAFNTVDPQVLTVAGDLTMAPGAIYVANLTTDLDYTSVNAEGETVNNYHSDLIQVDGMATLGGANVLAVAGGDTLLYVPESRWHILSATGGVSGEFGALTARPYVDMGYEYDANNAYLVVTRNDQDICMDGMTTNECNVGGGIDEEDDNDVTDEIISQPDKESAKDALNQLSGEIHASAKAAMLEDSRFLREAVNNRLRDPAVGNGAWGHIYTSWGTFDSSENAAQMKRDIAGVILGVDKSLNETWTLGIAGGYGKANIRVSDRNSSADRYDYHASAYTKGQWGNFNLHTGVGYTWHDISTERHVQLQKLKDNPKADYNGSTAQVFTEGRYLFEMENGLKLEPYVGAAYVHVETDGFTERGGKARLHGAAESMDMFFTTLGLRASQDYALDNGQSVNVWGNLGWRHAYNDVTPTAKMNLIGANRFEVIGTSISRDVAVLEVGTEIRATSSVDIGVMYNGNIGNNTQDHGGKVYFNWRF</sequence>
<organism evidence="2 3">
    <name type="scientific">Leminorella richardii</name>
    <dbReference type="NCBI Taxonomy" id="158841"/>
    <lineage>
        <taxon>Bacteria</taxon>
        <taxon>Pseudomonadati</taxon>
        <taxon>Pseudomonadota</taxon>
        <taxon>Gammaproteobacteria</taxon>
        <taxon>Enterobacterales</taxon>
        <taxon>Budviciaceae</taxon>
        <taxon>Leminorella</taxon>
    </lineage>
</organism>
<dbReference type="InterPro" id="IPR005546">
    <property type="entry name" value="Autotransporte_beta"/>
</dbReference>
<dbReference type="EMBL" id="LS483470">
    <property type="protein sequence ID" value="SQI42238.1"/>
    <property type="molecule type" value="Genomic_DNA"/>
</dbReference>
<dbReference type="InterPro" id="IPR011050">
    <property type="entry name" value="Pectin_lyase_fold/virulence"/>
</dbReference>
<dbReference type="GO" id="GO:0008233">
    <property type="term" value="F:peptidase activity"/>
    <property type="evidence" value="ECO:0007669"/>
    <property type="project" value="UniProtKB-KW"/>
</dbReference>
<dbReference type="PROSITE" id="PS51208">
    <property type="entry name" value="AUTOTRANSPORTER"/>
    <property type="match status" value="1"/>
</dbReference>